<evidence type="ECO:0000313" key="2">
    <source>
        <dbReference type="Proteomes" id="UP000004067"/>
    </source>
</evidence>
<reference evidence="1 2" key="1">
    <citation type="submission" date="2011-04" db="EMBL/GenBank/DDBJ databases">
        <authorList>
            <person name="Muzny D."/>
            <person name="Qin X."/>
            <person name="Deng J."/>
            <person name="Jiang H."/>
            <person name="Liu Y."/>
            <person name="Qu J."/>
            <person name="Song X.-Z."/>
            <person name="Zhang L."/>
            <person name="Thornton R."/>
            <person name="Coyle M."/>
            <person name="Francisco L."/>
            <person name="Jackson L."/>
            <person name="Javaid M."/>
            <person name="Korchina V."/>
            <person name="Kovar C."/>
            <person name="Mata R."/>
            <person name="Mathew T."/>
            <person name="Ngo R."/>
            <person name="Nguyen L."/>
            <person name="Nguyen N."/>
            <person name="Okwuonu G."/>
            <person name="Ongeri F."/>
            <person name="Pham C."/>
            <person name="Simmons D."/>
            <person name="Wilczek-Boney K."/>
            <person name="Hale W."/>
            <person name="Jakkamsetti A."/>
            <person name="Pham P."/>
            <person name="Ruth R."/>
            <person name="San Lucas F."/>
            <person name="Warren J."/>
            <person name="Zhang J."/>
            <person name="Zhao Z."/>
            <person name="Zhou C."/>
            <person name="Zhu D."/>
            <person name="Lee S."/>
            <person name="Bess C."/>
            <person name="Blankenburg K."/>
            <person name="Forbes L."/>
            <person name="Fu Q."/>
            <person name="Gubbala S."/>
            <person name="Hirani K."/>
            <person name="Jayaseelan J.C."/>
            <person name="Lara F."/>
            <person name="Munidasa M."/>
            <person name="Palculict T."/>
            <person name="Patil S."/>
            <person name="Pu L.-L."/>
            <person name="Saada N."/>
            <person name="Tang L."/>
            <person name="Weissenberger G."/>
            <person name="Zhu Y."/>
            <person name="Hemphill L."/>
            <person name="Shang Y."/>
            <person name="Youmans B."/>
            <person name="Ayvaz T."/>
            <person name="Ross M."/>
            <person name="Santibanez J."/>
            <person name="Aqrawi P."/>
            <person name="Gross S."/>
            <person name="Joshi V."/>
            <person name="Fowler G."/>
            <person name="Nazareth L."/>
            <person name="Reid J."/>
            <person name="Worley K."/>
            <person name="Petrosino J."/>
            <person name="Highlander S."/>
            <person name="Gibbs R."/>
        </authorList>
    </citation>
    <scope>NUCLEOTIDE SEQUENCE [LARGE SCALE GENOMIC DNA]</scope>
    <source>
        <strain evidence="1 2">DSM 2778</strain>
    </source>
</reference>
<dbReference type="eggNOG" id="ENOG502ZF7V">
    <property type="taxonomic scope" value="Bacteria"/>
</dbReference>
<sequence length="48" mass="5561">GIDGYRDEDILNIADEINSRPRRVLDYQTPAELFNTFLDEVYAIENVS</sequence>
<organism evidence="1 2">
    <name type="scientific">Centipeda periodontii DSM 2778</name>
    <dbReference type="NCBI Taxonomy" id="888060"/>
    <lineage>
        <taxon>Bacteria</taxon>
        <taxon>Bacillati</taxon>
        <taxon>Bacillota</taxon>
        <taxon>Negativicutes</taxon>
        <taxon>Selenomonadales</taxon>
        <taxon>Selenomonadaceae</taxon>
        <taxon>Centipeda</taxon>
    </lineage>
</organism>
<keyword evidence="2" id="KW-1185">Reference proteome</keyword>
<dbReference type="STRING" id="888060.HMPREF9081_1684"/>
<name>F5RN48_9FIRM</name>
<evidence type="ECO:0008006" key="3">
    <source>
        <dbReference type="Google" id="ProtNLM"/>
    </source>
</evidence>
<dbReference type="AlphaFoldDB" id="F5RN48"/>
<dbReference type="EMBL" id="AFHQ01000037">
    <property type="protein sequence ID" value="EGK59371.1"/>
    <property type="molecule type" value="Genomic_DNA"/>
</dbReference>
<evidence type="ECO:0000313" key="1">
    <source>
        <dbReference type="EMBL" id="EGK59371.1"/>
    </source>
</evidence>
<dbReference type="HOGENOM" id="CLU_3145983_0_0_9"/>
<feature type="non-terminal residue" evidence="1">
    <location>
        <position position="1"/>
    </location>
</feature>
<dbReference type="Proteomes" id="UP000004067">
    <property type="component" value="Unassembled WGS sequence"/>
</dbReference>
<protein>
    <recommendedName>
        <fullName evidence="3">IS30 family transposase</fullName>
    </recommendedName>
</protein>
<gene>
    <name evidence="1" type="ORF">HMPREF9081_1684</name>
</gene>
<accession>F5RN48</accession>
<comment type="caution">
    <text evidence="1">The sequence shown here is derived from an EMBL/GenBank/DDBJ whole genome shotgun (WGS) entry which is preliminary data.</text>
</comment>
<proteinExistence type="predicted"/>